<dbReference type="CDD" id="cd00051">
    <property type="entry name" value="EFh"/>
    <property type="match status" value="2"/>
</dbReference>
<sequence>MINRKSESVSYTPRAITNRPISSNRRRGRNEITDEQKNEIKEAFDLFDTEKTGKIDYHELKVAIRALGFDIKKADVLDLMREYDKTNSGHIDYNDFLDIMTQKISERDPTEEIIKAFKLFDDDDTGKISLKNLRRVSRELGENLSDDELQAMIDEFDKDMDGEISQEEFLSIMKQTTIEDFVLHIFSWFLDINVDIFKNNADKKYSIKLFDKKLINLCRTVSVVELVNEIIMKDVCNILGYERSSLNIHASEKENGIMINEFLLNVDKIESMANYIIVVEKYSVYQKLCENKIWNEGIKSNDKNNLYACKNMKWIGMCSNDIVFFPKESLISLTKKEKNILQNLKNNKKFLSTSQLKNEIIQMDRINYKFEIEAVQYLGMDFFIKKYLIKKILRKEWLT</sequence>
<dbReference type="Proteomes" id="UP000054562">
    <property type="component" value="Unassembled WGS sequence"/>
</dbReference>
<dbReference type="InterPro" id="IPR036078">
    <property type="entry name" value="Spo11/TopoVI_A_sf"/>
</dbReference>
<feature type="region of interest" description="Disordered" evidence="7">
    <location>
        <begin position="1"/>
        <end position="33"/>
    </location>
</feature>
<dbReference type="Pfam" id="PF13499">
    <property type="entry name" value="EF-hand_7"/>
    <property type="match status" value="2"/>
</dbReference>
<comment type="similarity">
    <text evidence="2">Belongs to the centrin family.</text>
</comment>
<dbReference type="InterPro" id="IPR034136">
    <property type="entry name" value="TOPRIM_Topo6A/Spo11"/>
</dbReference>
<evidence type="ECO:0000313" key="10">
    <source>
        <dbReference type="Proteomes" id="UP000054562"/>
    </source>
</evidence>
<dbReference type="EMBL" id="GG665488">
    <property type="protein sequence ID" value="KNG78215.1"/>
    <property type="molecule type" value="Genomic_DNA"/>
</dbReference>
<evidence type="ECO:0000259" key="8">
    <source>
        <dbReference type="PROSITE" id="PS50222"/>
    </source>
</evidence>
<feature type="domain" description="EF-hand" evidence="8">
    <location>
        <begin position="71"/>
        <end position="106"/>
    </location>
</feature>
<dbReference type="SMART" id="SM00054">
    <property type="entry name" value="EFh"/>
    <property type="match status" value="4"/>
</dbReference>
<evidence type="ECO:0000256" key="4">
    <source>
        <dbReference type="ARBA" id="ARBA00022737"/>
    </source>
</evidence>
<evidence type="ECO:0000313" key="9">
    <source>
        <dbReference type="EMBL" id="KNG78215.1"/>
    </source>
</evidence>
<dbReference type="Pfam" id="PF21180">
    <property type="entry name" value="TOP6A-Spo11_Toprim"/>
    <property type="match status" value="1"/>
</dbReference>
<keyword evidence="6" id="KW-0963">Cytoplasm</keyword>
<comment type="subcellular location">
    <subcellularLocation>
        <location evidence="1">Cytoplasm</location>
        <location evidence="1">Cytoskeleton</location>
    </subcellularLocation>
</comment>
<dbReference type="PANTHER" id="PTHR23048:SF59">
    <property type="entry name" value="EF-HAND SUPERFAMILY PROTEIN"/>
    <property type="match status" value="1"/>
</dbReference>
<feature type="domain" description="EF-hand" evidence="8">
    <location>
        <begin position="35"/>
        <end position="70"/>
    </location>
</feature>
<evidence type="ECO:0000256" key="5">
    <source>
        <dbReference type="ARBA" id="ARBA00022837"/>
    </source>
</evidence>
<gene>
    <name evidence="9" type="ORF">PFMG_04235</name>
</gene>
<dbReference type="InterPro" id="IPR011992">
    <property type="entry name" value="EF-hand-dom_pair"/>
</dbReference>
<dbReference type="GO" id="GO:0005694">
    <property type="term" value="C:chromosome"/>
    <property type="evidence" value="ECO:0007669"/>
    <property type="project" value="InterPro"/>
</dbReference>
<dbReference type="AlphaFoldDB" id="A0A0L1IG44"/>
<name>A0A0L1IG44_PLAFA</name>
<evidence type="ECO:0000256" key="2">
    <source>
        <dbReference type="ARBA" id="ARBA00005253"/>
    </source>
</evidence>
<evidence type="ECO:0000256" key="3">
    <source>
        <dbReference type="ARBA" id="ARBA00022723"/>
    </source>
</evidence>
<keyword evidence="6" id="KW-0206">Cytoskeleton</keyword>
<dbReference type="Gene3D" id="1.10.238.10">
    <property type="entry name" value="EF-hand"/>
    <property type="match status" value="2"/>
</dbReference>
<dbReference type="GO" id="GO:0003677">
    <property type="term" value="F:DNA binding"/>
    <property type="evidence" value="ECO:0007669"/>
    <property type="project" value="InterPro"/>
</dbReference>
<proteinExistence type="inferred from homology"/>
<dbReference type="FunFam" id="1.10.238.10:FF:000077">
    <property type="entry name" value="Centrin 1"/>
    <property type="match status" value="1"/>
</dbReference>
<dbReference type="PANTHER" id="PTHR23048">
    <property type="entry name" value="MYOSIN LIGHT CHAIN 1, 3"/>
    <property type="match status" value="1"/>
</dbReference>
<dbReference type="OrthoDB" id="26525at2759"/>
<evidence type="ECO:0000256" key="7">
    <source>
        <dbReference type="SAM" id="MobiDB-lite"/>
    </source>
</evidence>
<accession>A0A0L1IG44</accession>
<dbReference type="InterPro" id="IPR050230">
    <property type="entry name" value="CALM/Myosin/TropC-like"/>
</dbReference>
<dbReference type="SUPFAM" id="SSF56726">
    <property type="entry name" value="DNA topoisomerase IV, alpha subunit"/>
    <property type="match status" value="1"/>
</dbReference>
<reference evidence="10" key="1">
    <citation type="submission" date="2015-07" db="EMBL/GenBank/DDBJ databases">
        <title>Annotation of Plasmodium falciparum IGH-CR14.</title>
        <authorList>
            <consortium name="The Broad Institute Genome Sequencing Platform"/>
            <person name="Volkman S.K."/>
            <person name="Neafsey D.E."/>
            <person name="Dash A.P."/>
            <person name="Chitnis C.E."/>
            <person name="Hartl D.L."/>
            <person name="Young S.K."/>
            <person name="Zeng Q."/>
            <person name="Koehrsen M."/>
            <person name="Alvarado L."/>
            <person name="Berlin A."/>
            <person name="Borenstein D."/>
            <person name="Chapman S.B."/>
            <person name="Chen Z."/>
            <person name="Engels R."/>
            <person name="Freedman E."/>
            <person name="Gellesch M."/>
            <person name="Goldberg J."/>
            <person name="Griggs A."/>
            <person name="Gujja S."/>
            <person name="Heilman E.R."/>
            <person name="Heiman D.I."/>
            <person name="Howarth C."/>
            <person name="Jen D."/>
            <person name="Larson L."/>
            <person name="Mehta T."/>
            <person name="Neiman D."/>
            <person name="Park D."/>
            <person name="Pearson M."/>
            <person name="Roberts A."/>
            <person name="Saif S."/>
            <person name="Shea T."/>
            <person name="Shenoy N."/>
            <person name="Sisk P."/>
            <person name="Stolte C."/>
            <person name="Sykes S."/>
            <person name="Walk T."/>
            <person name="White J."/>
            <person name="Yandava C."/>
            <person name="Haas B."/>
            <person name="Henn M.R."/>
            <person name="Nusbaum C."/>
            <person name="Birren B."/>
        </authorList>
    </citation>
    <scope>NUCLEOTIDE SEQUENCE [LARGE SCALE GENOMIC DNA]</scope>
    <source>
        <strain evidence="10">IGH-CR14</strain>
    </source>
</reference>
<keyword evidence="5" id="KW-0106">Calcium</keyword>
<reference evidence="10" key="2">
    <citation type="submission" date="2015-07" db="EMBL/GenBank/DDBJ databases">
        <title>The genome sequence of Plasmodium falciparum IGH-CR14.</title>
        <authorList>
            <consortium name="The Broad Institute Genome Sequencing Platform"/>
            <person name="Volkman S.K."/>
            <person name="Neafsey D.E."/>
            <person name="Dash A.P."/>
            <person name="Chitnis C.E."/>
            <person name="Hartl D.L."/>
            <person name="Young S.K."/>
            <person name="Kodira C.D."/>
            <person name="Zeng Q."/>
            <person name="Koehrsen M."/>
            <person name="Godfrey P."/>
            <person name="Alvarado L."/>
            <person name="Berlin A."/>
            <person name="Borenstein D."/>
            <person name="Chen Z."/>
            <person name="Engels R."/>
            <person name="Freedman E."/>
            <person name="Gellesch M."/>
            <person name="Goldberg J."/>
            <person name="Griggs A."/>
            <person name="Gujja S."/>
            <person name="Heiman D."/>
            <person name="Hepburn T."/>
            <person name="Howarth C."/>
            <person name="Jen D."/>
            <person name="Larson L."/>
            <person name="Lewis B."/>
            <person name="Mehta T."/>
            <person name="Park D."/>
            <person name="Pearson M."/>
            <person name="Roberts A."/>
            <person name="Saif S."/>
            <person name="Shea T."/>
            <person name="Shenoy N."/>
            <person name="Sisk P."/>
            <person name="Stolte C."/>
            <person name="Sykes S."/>
            <person name="Walk T."/>
            <person name="White J."/>
            <person name="Yandava C."/>
            <person name="Wirth D.F."/>
            <person name="Nusbaum C."/>
            <person name="Birren B."/>
        </authorList>
    </citation>
    <scope>NUCLEOTIDE SEQUENCE [LARGE SCALE GENOMIC DNA]</scope>
    <source>
        <strain evidence="10">IGH-CR14</strain>
    </source>
</reference>
<dbReference type="PROSITE" id="PS50222">
    <property type="entry name" value="EF_HAND_2"/>
    <property type="match status" value="4"/>
</dbReference>
<evidence type="ECO:0000256" key="1">
    <source>
        <dbReference type="ARBA" id="ARBA00004245"/>
    </source>
</evidence>
<organism evidence="9 10">
    <name type="scientific">Plasmodium falciparum IGH-CR14</name>
    <dbReference type="NCBI Taxonomy" id="580059"/>
    <lineage>
        <taxon>Eukaryota</taxon>
        <taxon>Sar</taxon>
        <taxon>Alveolata</taxon>
        <taxon>Apicomplexa</taxon>
        <taxon>Aconoidasida</taxon>
        <taxon>Haemosporida</taxon>
        <taxon>Plasmodiidae</taxon>
        <taxon>Plasmodium</taxon>
        <taxon>Plasmodium (Laverania)</taxon>
    </lineage>
</organism>
<dbReference type="SUPFAM" id="SSF47473">
    <property type="entry name" value="EF-hand"/>
    <property type="match status" value="1"/>
</dbReference>
<dbReference type="InterPro" id="IPR002048">
    <property type="entry name" value="EF_hand_dom"/>
</dbReference>
<feature type="domain" description="EF-hand" evidence="8">
    <location>
        <begin position="144"/>
        <end position="179"/>
    </location>
</feature>
<evidence type="ECO:0000256" key="6">
    <source>
        <dbReference type="ARBA" id="ARBA00023212"/>
    </source>
</evidence>
<dbReference type="GO" id="GO:0005509">
    <property type="term" value="F:calcium ion binding"/>
    <property type="evidence" value="ECO:0007669"/>
    <property type="project" value="InterPro"/>
</dbReference>
<keyword evidence="3" id="KW-0479">Metal-binding</keyword>
<dbReference type="PROSITE" id="PS00018">
    <property type="entry name" value="EF_HAND_1"/>
    <property type="match status" value="1"/>
</dbReference>
<keyword evidence="4" id="KW-0677">Repeat</keyword>
<dbReference type="FunFam" id="1.10.238.10:FF:000301">
    <property type="entry name" value="EF-hand calcium-binding protein"/>
    <property type="match status" value="1"/>
</dbReference>
<protein>
    <submittedName>
        <fullName evidence="9">Centrin</fullName>
    </submittedName>
</protein>
<dbReference type="GO" id="GO:0016460">
    <property type="term" value="C:myosin II complex"/>
    <property type="evidence" value="ECO:0007669"/>
    <property type="project" value="TreeGrafter"/>
</dbReference>
<feature type="domain" description="EF-hand" evidence="8">
    <location>
        <begin position="108"/>
        <end position="143"/>
    </location>
</feature>
<dbReference type="Gene3D" id="3.40.1360.10">
    <property type="match status" value="2"/>
</dbReference>
<dbReference type="InterPro" id="IPR018247">
    <property type="entry name" value="EF_Hand_1_Ca_BS"/>
</dbReference>